<feature type="region of interest" description="Disordered" evidence="1">
    <location>
        <begin position="1"/>
        <end position="30"/>
    </location>
</feature>
<dbReference type="AlphaFoldDB" id="A0A9J7BLR3"/>
<evidence type="ECO:0000313" key="3">
    <source>
        <dbReference type="Proteomes" id="UP001059380"/>
    </source>
</evidence>
<dbReference type="EMBL" id="CP093313">
    <property type="protein sequence ID" value="UWZ82157.1"/>
    <property type="molecule type" value="Genomic_DNA"/>
</dbReference>
<dbReference type="RefSeq" id="WP_260791269.1">
    <property type="nucleotide sequence ID" value="NZ_CP093313.1"/>
</dbReference>
<evidence type="ECO:0000313" key="2">
    <source>
        <dbReference type="EMBL" id="UWZ82157.1"/>
    </source>
</evidence>
<dbReference type="KEGG" id="orp:MOP44_16425"/>
<reference evidence="2" key="1">
    <citation type="submission" date="2021-04" db="EMBL/GenBank/DDBJ databases">
        <title>Phylogenetic analysis of Acidobacteriaceae.</title>
        <authorList>
            <person name="Qiu L."/>
            <person name="Zhang Q."/>
        </authorList>
    </citation>
    <scope>NUCLEOTIDE SEQUENCE</scope>
    <source>
        <strain evidence="2">DSM 25168</strain>
    </source>
</reference>
<sequence>MASVIHPPSFPSTSPPDPTQNGQPSVPPPGLRTQTLKHLVQSSVYPFNELADEYFYNVSKTDAQAVHAWAKRAGTVIAGSIVYVAPGKDPKFFADVYEFLSPSKDDGERAREEVRGLCVPGVGSSVLGAVGLARDVCIARGIPVAGVVAGYGLRELLNEAVGGALYFRETNQLEFALENTRRGLSSLVAGLGLLPMIETVDSLGGGPTIQSVKALLRDGRLPHLEFLVGHSKGNMVLSGALGELFCEKAPITQLDQVTIVLLSAICALPKVGKKQVQIIGALDPLGWANSRLGVAHKVVLNAAHHLNKEIPLYLDAVAELKAI</sequence>
<gene>
    <name evidence="2" type="ORF">MOP44_16425</name>
</gene>
<evidence type="ECO:0000256" key="1">
    <source>
        <dbReference type="SAM" id="MobiDB-lite"/>
    </source>
</evidence>
<proteinExistence type="predicted"/>
<keyword evidence="3" id="KW-1185">Reference proteome</keyword>
<feature type="compositionally biased region" description="Pro residues" evidence="1">
    <location>
        <begin position="8"/>
        <end position="18"/>
    </location>
</feature>
<accession>A0A9J7BLR3</accession>
<dbReference type="Proteomes" id="UP001059380">
    <property type="component" value="Chromosome"/>
</dbReference>
<name>A0A9J7BLR3_9BACT</name>
<organism evidence="2 3">
    <name type="scientific">Occallatibacter riparius</name>
    <dbReference type="NCBI Taxonomy" id="1002689"/>
    <lineage>
        <taxon>Bacteria</taxon>
        <taxon>Pseudomonadati</taxon>
        <taxon>Acidobacteriota</taxon>
        <taxon>Terriglobia</taxon>
        <taxon>Terriglobales</taxon>
        <taxon>Acidobacteriaceae</taxon>
        <taxon>Occallatibacter</taxon>
    </lineage>
</organism>
<protein>
    <submittedName>
        <fullName evidence="2">Uncharacterized protein</fullName>
    </submittedName>
</protein>